<evidence type="ECO:0000313" key="3">
    <source>
        <dbReference type="Proteomes" id="UP000567179"/>
    </source>
</evidence>
<feature type="compositionally biased region" description="Acidic residues" evidence="1">
    <location>
        <begin position="718"/>
        <end position="738"/>
    </location>
</feature>
<evidence type="ECO:0000256" key="1">
    <source>
        <dbReference type="SAM" id="MobiDB-lite"/>
    </source>
</evidence>
<feature type="compositionally biased region" description="Basic and acidic residues" evidence="1">
    <location>
        <begin position="35"/>
        <end position="50"/>
    </location>
</feature>
<feature type="compositionally biased region" description="Polar residues" evidence="1">
    <location>
        <begin position="490"/>
        <end position="505"/>
    </location>
</feature>
<sequence>MSIAAHGSPSIEPTSPVAIPPRGQAAHVPLPNLDHPSKTGRNDDGDHLGDELALNGFKQSPLPPNKRRKTTQGSLALFWGASLSSVPQTSSLLKRPRSPESASFVGGEVLRSDSPPLDQASPPEHALDLAFLKAEPSRLRHISPLTSHGATPNSVMPNSRDGAYSAKTLVDARQDKCINLQSMLGNPASPGIPRQHETRSSESTSTSTPLPLESSVSRSESIVRPVGDRSTRASTQLLTQRSKEWAERSQLGARGVQTYGVRSAFLKPVEEPGASLYRATADELELWTDANLSPVVFGKRKYATRLSEEELKDAVTFNLRHLLPETRALSDAERPEKRSSLTAKPEKSRKGRIAFIIQDALGLESRVPVEETDDGFSTDVPSDLQGGLNTPADATDSDDFNSTTSVRPSHKPDLKPAIFNMRSFSFQAFPQRRSFLPSPSRNPPFSPALNVQKNIVRERVASNLPPKATSIPTTDSIQLSKSLAPHSHDSVGSFTSLSRLPTQETLGRPSQKPSREPFQAPKEPLPVVREPSVEVIELVSPMVIDEEPNVACPSPAQSLSPLQEAATEDPPRPLPRDSNTPSSLFGTAANALETTAKSPPPSEYLLPQAIHDVPVCSPPFSKADSERHSEGLPVAPQGKFFHECSMQSPEEASNTSAVAQGIVFRSSRRSSNSYQNVSTWPSPAAPDDHPYLQEARSLMAIAKPREDVLPLVVEYEEVEAEEDRDSGESEIDDFDELDGSEHSDTIQSNGTHDELDTLAPFPFTPAVPGRHELSLPDWDSYSTTPSRRVHDLHHRVDGWESISTGGARDRESDTVHQPTLVSPAASSVNDDNYDSDHAREGDDQINHEDQLEDWTTSLQTLVKGKRVLLPEELLNLKTVLNAVHTHSPTISASSELAQTVLQVAKLEAKDIPNQDSLGLRSLARKSLRAWGLSTRTKA</sequence>
<protein>
    <submittedName>
        <fullName evidence="2">Uncharacterized protein</fullName>
    </submittedName>
</protein>
<feature type="compositionally biased region" description="Low complexity" evidence="1">
    <location>
        <begin position="201"/>
        <end position="225"/>
    </location>
</feature>
<feature type="region of interest" description="Disordered" evidence="1">
    <location>
        <begin position="549"/>
        <end position="605"/>
    </location>
</feature>
<feature type="region of interest" description="Disordered" evidence="1">
    <location>
        <begin position="617"/>
        <end position="636"/>
    </location>
</feature>
<organism evidence="2 3">
    <name type="scientific">Psilocybe cf. subviscida</name>
    <dbReference type="NCBI Taxonomy" id="2480587"/>
    <lineage>
        <taxon>Eukaryota</taxon>
        <taxon>Fungi</taxon>
        <taxon>Dikarya</taxon>
        <taxon>Basidiomycota</taxon>
        <taxon>Agaricomycotina</taxon>
        <taxon>Agaricomycetes</taxon>
        <taxon>Agaricomycetidae</taxon>
        <taxon>Agaricales</taxon>
        <taxon>Agaricineae</taxon>
        <taxon>Strophariaceae</taxon>
        <taxon>Psilocybe</taxon>
    </lineage>
</organism>
<evidence type="ECO:0000313" key="2">
    <source>
        <dbReference type="EMBL" id="KAF5320789.1"/>
    </source>
</evidence>
<feature type="region of interest" description="Disordered" evidence="1">
    <location>
        <begin position="182"/>
        <end position="241"/>
    </location>
</feature>
<proteinExistence type="predicted"/>
<feature type="region of interest" description="Disordered" evidence="1">
    <location>
        <begin position="801"/>
        <end position="841"/>
    </location>
</feature>
<dbReference type="OrthoDB" id="2675777at2759"/>
<gene>
    <name evidence="2" type="ORF">D9619_001225</name>
</gene>
<feature type="region of interest" description="Disordered" evidence="1">
    <location>
        <begin position="88"/>
        <end position="120"/>
    </location>
</feature>
<dbReference type="Proteomes" id="UP000567179">
    <property type="component" value="Unassembled WGS sequence"/>
</dbReference>
<keyword evidence="3" id="KW-1185">Reference proteome</keyword>
<feature type="region of interest" description="Disordered" evidence="1">
    <location>
        <begin position="370"/>
        <end position="413"/>
    </location>
</feature>
<feature type="region of interest" description="Disordered" evidence="1">
    <location>
        <begin position="718"/>
        <end position="764"/>
    </location>
</feature>
<accession>A0A8H5F216</accession>
<feature type="region of interest" description="Disordered" evidence="1">
    <location>
        <begin position="1"/>
        <end position="70"/>
    </location>
</feature>
<comment type="caution">
    <text evidence="2">The sequence shown here is derived from an EMBL/GenBank/DDBJ whole genome shotgun (WGS) entry which is preliminary data.</text>
</comment>
<feature type="region of interest" description="Disordered" evidence="1">
    <location>
        <begin position="482"/>
        <end position="526"/>
    </location>
</feature>
<feature type="compositionally biased region" description="Polar residues" evidence="1">
    <location>
        <begin position="815"/>
        <end position="830"/>
    </location>
</feature>
<dbReference type="AlphaFoldDB" id="A0A8H5F216"/>
<feature type="region of interest" description="Disordered" evidence="1">
    <location>
        <begin position="668"/>
        <end position="689"/>
    </location>
</feature>
<dbReference type="EMBL" id="JAACJJ010000028">
    <property type="protein sequence ID" value="KAF5320789.1"/>
    <property type="molecule type" value="Genomic_DNA"/>
</dbReference>
<reference evidence="2 3" key="1">
    <citation type="journal article" date="2020" name="ISME J.">
        <title>Uncovering the hidden diversity of litter-decomposition mechanisms in mushroom-forming fungi.</title>
        <authorList>
            <person name="Floudas D."/>
            <person name="Bentzer J."/>
            <person name="Ahren D."/>
            <person name="Johansson T."/>
            <person name="Persson P."/>
            <person name="Tunlid A."/>
        </authorList>
    </citation>
    <scope>NUCLEOTIDE SEQUENCE [LARGE SCALE GENOMIC DNA]</scope>
    <source>
        <strain evidence="2 3">CBS 101986</strain>
    </source>
</reference>
<name>A0A8H5F216_9AGAR</name>